<evidence type="ECO:0000256" key="1">
    <source>
        <dbReference type="ARBA" id="ARBA00004141"/>
    </source>
</evidence>
<feature type="region of interest" description="Disordered" evidence="7">
    <location>
        <begin position="614"/>
        <end position="648"/>
    </location>
</feature>
<feature type="transmembrane region" description="Helical" evidence="8">
    <location>
        <begin position="459"/>
        <end position="478"/>
    </location>
</feature>
<feature type="transmembrane region" description="Helical" evidence="8">
    <location>
        <begin position="270"/>
        <end position="289"/>
    </location>
</feature>
<reference evidence="10" key="1">
    <citation type="submission" date="2024-07" db="EMBL/GenBank/DDBJ databases">
        <title>Two chromosome-level genome assemblies of Korean endemic species Abeliophyllum distichum and Forsythia ovata (Oleaceae).</title>
        <authorList>
            <person name="Jang H."/>
        </authorList>
    </citation>
    <scope>NUCLEOTIDE SEQUENCE [LARGE SCALE GENOMIC DNA]</scope>
</reference>
<dbReference type="GO" id="GO:0016020">
    <property type="term" value="C:membrane"/>
    <property type="evidence" value="ECO:0007669"/>
    <property type="project" value="UniProtKB-SubCell"/>
</dbReference>
<accession>A0ABD1P619</accession>
<dbReference type="AlphaFoldDB" id="A0ABD1P619"/>
<evidence type="ECO:0000256" key="4">
    <source>
        <dbReference type="ARBA" id="ARBA00022989"/>
    </source>
</evidence>
<dbReference type="Pfam" id="PF00854">
    <property type="entry name" value="PTR2"/>
    <property type="match status" value="1"/>
</dbReference>
<proteinExistence type="inferred from homology"/>
<dbReference type="SUPFAM" id="SSF103473">
    <property type="entry name" value="MFS general substrate transporter"/>
    <property type="match status" value="1"/>
</dbReference>
<gene>
    <name evidence="9" type="ORF">Adt_46082</name>
</gene>
<feature type="transmembrane region" description="Helical" evidence="8">
    <location>
        <begin position="243"/>
        <end position="264"/>
    </location>
</feature>
<evidence type="ECO:0000256" key="7">
    <source>
        <dbReference type="SAM" id="MobiDB-lite"/>
    </source>
</evidence>
<feature type="transmembrane region" description="Helical" evidence="8">
    <location>
        <begin position="158"/>
        <end position="177"/>
    </location>
</feature>
<keyword evidence="10" id="KW-1185">Reference proteome</keyword>
<evidence type="ECO:0000256" key="2">
    <source>
        <dbReference type="ARBA" id="ARBA00005982"/>
    </source>
</evidence>
<evidence type="ECO:0000256" key="8">
    <source>
        <dbReference type="SAM" id="Phobius"/>
    </source>
</evidence>
<evidence type="ECO:0000256" key="6">
    <source>
        <dbReference type="ARBA" id="ARBA00044504"/>
    </source>
</evidence>
<sequence>MSSLEEELNQTRRKMQLVKDNEGQGSLHDLLGRIWSVYEIVHVSAPLEGFDFRQEKESKSAKKLSPELVVSGGCSEVTLEGTGGYLVNAEMATFVRILVLLWADILSGYTMWVMQTYLTNVWKLSFTHAAGILNIWGGLTMVLPIGFIFLVDALLGNYLMLLLSSIAYSVGMVFLSMSTPPVLASSTGTCKDYKPECIGDTQKALFYTALALLAVGIAGHRVSLKPFHEEQKSKSDDNDDKKVICQILGMFIVAFFPVIGGIALPYIKPWSIRFGVPAICTVVATLLFMSGSYSKSKPKGSPLTNVCRVFVASTSKISKPRPLDARELHKKEGTELQQFSRTRILRCLEKAAIILPDKSPAEQEKNRWRLCTVSEVEEAKIVVRMVPMWMTFIICGIVSSIGNTYFLEQANHMDRKLGKWKVPLPMLLLLFNCAKPVFAKSYTYLTSYFATCKKYAPPVGLAVAMVFSVLCCITAARIEIRRLKVIRRHDLLDKPKDDIPMSIFWLLFQFFLLAGLDSFFEMSSAAFFKDQAPKSMRNYLQYSTTGVSGLGFMGSVLSVYVVGKVSEKGGRQNWFQYTLNKSRLDRYYWVLAALGSVNLIVYIFIASSYRYKDPEPEQEQEAENGPLNGDSAQPGDEDEDGAQCPCCG</sequence>
<evidence type="ECO:0000256" key="5">
    <source>
        <dbReference type="ARBA" id="ARBA00023136"/>
    </source>
</evidence>
<comment type="caution">
    <text evidence="9">The sequence shown here is derived from an EMBL/GenBank/DDBJ whole genome shotgun (WGS) entry which is preliminary data.</text>
</comment>
<dbReference type="EMBL" id="JBFOLK010000033">
    <property type="protein sequence ID" value="KAL2458141.1"/>
    <property type="molecule type" value="Genomic_DNA"/>
</dbReference>
<dbReference type="InterPro" id="IPR036259">
    <property type="entry name" value="MFS_trans_sf"/>
</dbReference>
<evidence type="ECO:0000313" key="10">
    <source>
        <dbReference type="Proteomes" id="UP001604336"/>
    </source>
</evidence>
<evidence type="ECO:0000256" key="3">
    <source>
        <dbReference type="ARBA" id="ARBA00022692"/>
    </source>
</evidence>
<dbReference type="Proteomes" id="UP001604336">
    <property type="component" value="Unassembled WGS sequence"/>
</dbReference>
<comment type="similarity">
    <text evidence="2">Belongs to the major facilitator superfamily. Proton-dependent oligopeptide transporter (POT/PTR) (TC 2.A.17) family.</text>
</comment>
<name>A0ABD1P619_9LAMI</name>
<feature type="transmembrane region" description="Helical" evidence="8">
    <location>
        <begin position="94"/>
        <end position="114"/>
    </location>
</feature>
<dbReference type="Gene3D" id="1.20.1250.20">
    <property type="entry name" value="MFS general substrate transporter like domains"/>
    <property type="match status" value="1"/>
</dbReference>
<feature type="transmembrane region" description="Helical" evidence="8">
    <location>
        <begin position="126"/>
        <end position="151"/>
    </location>
</feature>
<organism evidence="9 10">
    <name type="scientific">Abeliophyllum distichum</name>
    <dbReference type="NCBI Taxonomy" id="126358"/>
    <lineage>
        <taxon>Eukaryota</taxon>
        <taxon>Viridiplantae</taxon>
        <taxon>Streptophyta</taxon>
        <taxon>Embryophyta</taxon>
        <taxon>Tracheophyta</taxon>
        <taxon>Spermatophyta</taxon>
        <taxon>Magnoliopsida</taxon>
        <taxon>eudicotyledons</taxon>
        <taxon>Gunneridae</taxon>
        <taxon>Pentapetalae</taxon>
        <taxon>asterids</taxon>
        <taxon>lamiids</taxon>
        <taxon>Lamiales</taxon>
        <taxon>Oleaceae</taxon>
        <taxon>Forsythieae</taxon>
        <taxon>Abeliophyllum</taxon>
    </lineage>
</organism>
<dbReference type="InterPro" id="IPR000109">
    <property type="entry name" value="POT_fam"/>
</dbReference>
<keyword evidence="3 8" id="KW-0812">Transmembrane</keyword>
<feature type="transmembrane region" description="Helical" evidence="8">
    <location>
        <begin position="499"/>
        <end position="520"/>
    </location>
</feature>
<protein>
    <submittedName>
        <fullName evidence="9">Protein NRT1/PTR FAMILY 5.5</fullName>
    </submittedName>
</protein>
<comment type="similarity">
    <text evidence="6">Belongs to the major facilitator superfamily. Phosphate:H(+) symporter (TC 2.A.1.9) family.</text>
</comment>
<keyword evidence="5 8" id="KW-0472">Membrane</keyword>
<comment type="subcellular location">
    <subcellularLocation>
        <location evidence="1">Membrane</location>
        <topology evidence="1">Multi-pass membrane protein</topology>
    </subcellularLocation>
</comment>
<keyword evidence="4 8" id="KW-1133">Transmembrane helix</keyword>
<feature type="transmembrane region" description="Helical" evidence="8">
    <location>
        <begin position="540"/>
        <end position="562"/>
    </location>
</feature>
<feature type="transmembrane region" description="Helical" evidence="8">
    <location>
        <begin position="587"/>
        <end position="605"/>
    </location>
</feature>
<evidence type="ECO:0000313" key="9">
    <source>
        <dbReference type="EMBL" id="KAL2458141.1"/>
    </source>
</evidence>
<dbReference type="PANTHER" id="PTHR11654">
    <property type="entry name" value="OLIGOPEPTIDE TRANSPORTER-RELATED"/>
    <property type="match status" value="1"/>
</dbReference>
<feature type="transmembrane region" description="Helical" evidence="8">
    <location>
        <begin position="204"/>
        <end position="222"/>
    </location>
</feature>